<keyword evidence="1" id="KW-1133">Transmembrane helix</keyword>
<feature type="transmembrane region" description="Helical" evidence="1">
    <location>
        <begin position="187"/>
        <end position="216"/>
    </location>
</feature>
<evidence type="ECO:0000256" key="1">
    <source>
        <dbReference type="SAM" id="Phobius"/>
    </source>
</evidence>
<organism evidence="2 3">
    <name type="scientific">Aequorivita ciconiae</name>
    <dbReference type="NCBI Taxonomy" id="2494375"/>
    <lineage>
        <taxon>Bacteria</taxon>
        <taxon>Pseudomonadati</taxon>
        <taxon>Bacteroidota</taxon>
        <taxon>Flavobacteriia</taxon>
        <taxon>Flavobacteriales</taxon>
        <taxon>Flavobacteriaceae</taxon>
        <taxon>Aequorivita</taxon>
    </lineage>
</organism>
<dbReference type="KEGG" id="aev:EI546_00135"/>
<dbReference type="EMBL" id="CP034951">
    <property type="protein sequence ID" value="QAA80234.1"/>
    <property type="molecule type" value="Genomic_DNA"/>
</dbReference>
<sequence>MNEKIHFKQQRELGSILTDVFKFIRLNWKPLFNLIFKIAGPALVVLIAAYIYYMQDVFGNLGMLQSLESFENFGTTSFLGVLILFIAILVYYSLLNGVVLHCIKSYINNRGIIDKEAVTVGVKEDFWRLIGTSFLVGILTVFGMMFCVIPGIYLGVVFSIAFAIVVFEKKEVTQTISYCFTLIKGEWWITFANLLVIFLLYYFINFIFQVPQYIYFFIKGVTMAQEISANPAMMFDWVYILITSISLVFQYLLYIIIVLCTAFIYFNLNEKKNFTGTIETIESLGEREDRLNSEW</sequence>
<keyword evidence="1" id="KW-0472">Membrane</keyword>
<evidence type="ECO:0008006" key="4">
    <source>
        <dbReference type="Google" id="ProtNLM"/>
    </source>
</evidence>
<feature type="transmembrane region" description="Helical" evidence="1">
    <location>
        <begin position="31"/>
        <end position="53"/>
    </location>
</feature>
<proteinExistence type="predicted"/>
<dbReference type="AlphaFoldDB" id="A0A451FS80"/>
<accession>A0A451FS80</accession>
<dbReference type="RefSeq" id="WP_128248635.1">
    <property type="nucleotide sequence ID" value="NZ_CP034951.1"/>
</dbReference>
<evidence type="ECO:0000313" key="2">
    <source>
        <dbReference type="EMBL" id="QAA80234.1"/>
    </source>
</evidence>
<protein>
    <recommendedName>
        <fullName evidence="4">Glycerophosphoryl diester phosphodiesterase membrane domain-containing protein</fullName>
    </recommendedName>
</protein>
<feature type="transmembrane region" description="Helical" evidence="1">
    <location>
        <begin position="73"/>
        <end position="94"/>
    </location>
</feature>
<keyword evidence="1" id="KW-0812">Transmembrane</keyword>
<feature type="transmembrane region" description="Helical" evidence="1">
    <location>
        <begin position="237"/>
        <end position="266"/>
    </location>
</feature>
<dbReference type="OrthoDB" id="1049480at2"/>
<evidence type="ECO:0000313" key="3">
    <source>
        <dbReference type="Proteomes" id="UP000285517"/>
    </source>
</evidence>
<gene>
    <name evidence="2" type="ORF">EI546_00135</name>
</gene>
<name>A0A451FS80_9FLAO</name>
<reference evidence="2 3" key="1">
    <citation type="submission" date="2019-01" db="EMBL/GenBank/DDBJ databases">
        <title>Complete genome sequencing of Aequorivita sp. H23M31.</title>
        <authorList>
            <person name="Bae J.-W."/>
        </authorList>
    </citation>
    <scope>NUCLEOTIDE SEQUENCE [LARGE SCALE GENOMIC DNA]</scope>
    <source>
        <strain evidence="2 3">H23M31</strain>
    </source>
</reference>
<feature type="transmembrane region" description="Helical" evidence="1">
    <location>
        <begin position="134"/>
        <end position="167"/>
    </location>
</feature>
<keyword evidence="3" id="KW-1185">Reference proteome</keyword>
<dbReference type="Proteomes" id="UP000285517">
    <property type="component" value="Chromosome"/>
</dbReference>